<dbReference type="InterPro" id="IPR036680">
    <property type="entry name" value="SPOR-like_sf"/>
</dbReference>
<dbReference type="PANTHER" id="PTHR45011:SF1">
    <property type="entry name" value="DAP3-BINDING CELL DEATH ENHANCER 1"/>
    <property type="match status" value="1"/>
</dbReference>
<dbReference type="AlphaFoldDB" id="A0A5P6NAL5"/>
<dbReference type="Proteomes" id="UP000325385">
    <property type="component" value="Chromosome"/>
</dbReference>
<feature type="region of interest" description="Disordered" evidence="1">
    <location>
        <begin position="217"/>
        <end position="250"/>
    </location>
</feature>
<gene>
    <name evidence="4" type="ORF">D0Y83_06505</name>
</gene>
<evidence type="ECO:0000256" key="2">
    <source>
        <dbReference type="SAM" id="SignalP"/>
    </source>
</evidence>
<dbReference type="GeneID" id="69696940"/>
<feature type="compositionally biased region" description="Low complexity" evidence="1">
    <location>
        <begin position="236"/>
        <end position="247"/>
    </location>
</feature>
<evidence type="ECO:0000313" key="5">
    <source>
        <dbReference type="Proteomes" id="UP000325385"/>
    </source>
</evidence>
<evidence type="ECO:0000313" key="4">
    <source>
        <dbReference type="EMBL" id="QFI62965.1"/>
    </source>
</evidence>
<dbReference type="InterPro" id="IPR006597">
    <property type="entry name" value="Sel1-like"/>
</dbReference>
<dbReference type="SMART" id="SM00671">
    <property type="entry name" value="SEL1"/>
    <property type="match status" value="2"/>
</dbReference>
<dbReference type="InterPro" id="IPR011990">
    <property type="entry name" value="TPR-like_helical_dom_sf"/>
</dbReference>
<feature type="domain" description="SPOR" evidence="3">
    <location>
        <begin position="299"/>
        <end position="376"/>
    </location>
</feature>
<feature type="chain" id="PRO_5024862770" evidence="2">
    <location>
        <begin position="27"/>
        <end position="376"/>
    </location>
</feature>
<name>A0A5P6NAL5_9SPHN</name>
<feature type="compositionally biased region" description="Low complexity" evidence="1">
    <location>
        <begin position="217"/>
        <end position="227"/>
    </location>
</feature>
<sequence>MLRSAKAAWLAGALVLTGMAAAPAMAEVKAGVDAWTAGDFATAVREWAGPAAEGDPDAQFNMGQAYRLGRGVETDVAQAEALYARAAAQGHVKAADNYGLLLFQRGAREEALPYISAAAMRGDPRAQYVLGIAHFNGDLVKKDWRRAYALLTLANSAGLPQARGALAQMDEYIPLEDREAAQPMAAALKAEAEAARARQLAAVDLALGTDAPTVPVVTTPAQPQPVARPAGTPRVAGTASTAGSAGADYTLPSAQPTVVAAQKAEDLSRAAVTVAAAPEATRVTTPAPQAAPTPAGTVERLSGPWKVQLGAFGVPGNAEKLWSQLAGRSEIAGRERVLLKSGRLTRLLAGGYASREDASAACASLKRSGQACLVTR</sequence>
<evidence type="ECO:0000259" key="3">
    <source>
        <dbReference type="PROSITE" id="PS51724"/>
    </source>
</evidence>
<feature type="signal peptide" evidence="2">
    <location>
        <begin position="1"/>
        <end position="26"/>
    </location>
</feature>
<dbReference type="Gene3D" id="3.30.70.1070">
    <property type="entry name" value="Sporulation related repeat"/>
    <property type="match status" value="1"/>
</dbReference>
<dbReference type="InterPro" id="IPR052748">
    <property type="entry name" value="ISR_Activator"/>
</dbReference>
<reference evidence="5" key="1">
    <citation type="submission" date="2018-09" db="EMBL/GenBank/DDBJ databases">
        <title>Nocardia yunnanensis sp. nov., an actinomycete isolated from a soil sample.</title>
        <authorList>
            <person name="Zhang J."/>
        </authorList>
    </citation>
    <scope>NUCLEOTIDE SEQUENCE [LARGE SCALE GENOMIC DNA]</scope>
    <source>
        <strain evidence="5">21-3</strain>
    </source>
</reference>
<protein>
    <submittedName>
        <fullName evidence="4">Sporulation protein</fullName>
    </submittedName>
</protein>
<dbReference type="Pfam" id="PF08238">
    <property type="entry name" value="Sel1"/>
    <property type="match status" value="2"/>
</dbReference>
<dbReference type="SUPFAM" id="SSF81901">
    <property type="entry name" value="HCP-like"/>
    <property type="match status" value="1"/>
</dbReference>
<proteinExistence type="predicted"/>
<dbReference type="Gene3D" id="1.25.40.10">
    <property type="entry name" value="Tetratricopeptide repeat domain"/>
    <property type="match status" value="1"/>
</dbReference>
<dbReference type="EMBL" id="CP032228">
    <property type="protein sequence ID" value="QFI62965.1"/>
    <property type="molecule type" value="Genomic_DNA"/>
</dbReference>
<dbReference type="GO" id="GO:0042834">
    <property type="term" value="F:peptidoglycan binding"/>
    <property type="evidence" value="ECO:0007669"/>
    <property type="project" value="InterPro"/>
</dbReference>
<dbReference type="PROSITE" id="PS51724">
    <property type="entry name" value="SPOR"/>
    <property type="match status" value="1"/>
</dbReference>
<dbReference type="SUPFAM" id="SSF110997">
    <property type="entry name" value="Sporulation related repeat"/>
    <property type="match status" value="1"/>
</dbReference>
<accession>A0A5P6NAL5</accession>
<dbReference type="Pfam" id="PF05036">
    <property type="entry name" value="SPOR"/>
    <property type="match status" value="1"/>
</dbReference>
<dbReference type="RefSeq" id="WP_151885361.1">
    <property type="nucleotide sequence ID" value="NZ_CP032228.1"/>
</dbReference>
<evidence type="ECO:0000256" key="1">
    <source>
        <dbReference type="SAM" id="MobiDB-lite"/>
    </source>
</evidence>
<organism evidence="4 5">
    <name type="scientific">Qipengyuania flava</name>
    <dbReference type="NCBI Taxonomy" id="192812"/>
    <lineage>
        <taxon>Bacteria</taxon>
        <taxon>Pseudomonadati</taxon>
        <taxon>Pseudomonadota</taxon>
        <taxon>Alphaproteobacteria</taxon>
        <taxon>Sphingomonadales</taxon>
        <taxon>Erythrobacteraceae</taxon>
        <taxon>Qipengyuania</taxon>
    </lineage>
</organism>
<dbReference type="PANTHER" id="PTHR45011">
    <property type="entry name" value="DAP3-BINDING CELL DEATH ENHANCER 1"/>
    <property type="match status" value="1"/>
</dbReference>
<dbReference type="InterPro" id="IPR007730">
    <property type="entry name" value="SPOR-like_dom"/>
</dbReference>
<keyword evidence="2" id="KW-0732">Signal</keyword>